<protein>
    <submittedName>
        <fullName evidence="1">Uncharacterized protein</fullName>
    </submittedName>
</protein>
<dbReference type="RefSeq" id="WP_076344357.1">
    <property type="nucleotide sequence ID" value="NZ_CP019082.1"/>
</dbReference>
<dbReference type="EMBL" id="CP019082">
    <property type="protein sequence ID" value="APW60009.1"/>
    <property type="molecule type" value="Genomic_DNA"/>
</dbReference>
<sequence>MTRHHVQCTFEGCGEAASYKIAARWSDGGFAELKTYGFACSNHLGPVFQLAEERQHQYKPAPNEVVEELAIFRYESGKRDRQLQRLWGLEDNYRT</sequence>
<reference evidence="2" key="1">
    <citation type="submission" date="2016-12" db="EMBL/GenBank/DDBJ databases">
        <title>Comparative genomics of four Isosphaeraceae planctomycetes: a common pool of plasmids and glycoside hydrolase genes.</title>
        <authorList>
            <person name="Ivanova A."/>
        </authorList>
    </citation>
    <scope>NUCLEOTIDE SEQUENCE [LARGE SCALE GENOMIC DNA]</scope>
    <source>
        <strain evidence="2">PX4</strain>
    </source>
</reference>
<evidence type="ECO:0000313" key="2">
    <source>
        <dbReference type="Proteomes" id="UP000186309"/>
    </source>
</evidence>
<organism evidence="1 2">
    <name type="scientific">Paludisphaera borealis</name>
    <dbReference type="NCBI Taxonomy" id="1387353"/>
    <lineage>
        <taxon>Bacteria</taxon>
        <taxon>Pseudomonadati</taxon>
        <taxon>Planctomycetota</taxon>
        <taxon>Planctomycetia</taxon>
        <taxon>Isosphaerales</taxon>
        <taxon>Isosphaeraceae</taxon>
        <taxon>Paludisphaera</taxon>
    </lineage>
</organism>
<gene>
    <name evidence="1" type="ORF">BSF38_01471</name>
</gene>
<dbReference type="Proteomes" id="UP000186309">
    <property type="component" value="Chromosome"/>
</dbReference>
<name>A0A1U7CM67_9BACT</name>
<dbReference type="KEGG" id="pbor:BSF38_01471"/>
<evidence type="ECO:0000313" key="1">
    <source>
        <dbReference type="EMBL" id="APW60009.1"/>
    </source>
</evidence>
<keyword evidence="2" id="KW-1185">Reference proteome</keyword>
<proteinExistence type="predicted"/>
<accession>A0A1U7CM67</accession>
<dbReference type="OrthoDB" id="279285at2"/>
<dbReference type="AlphaFoldDB" id="A0A1U7CM67"/>